<protein>
    <recommendedName>
        <fullName evidence="1">Competence protein CoiA nuclease-like domain-containing protein</fullName>
    </recommendedName>
</protein>
<dbReference type="Pfam" id="PF06054">
    <property type="entry name" value="CoiA_nuc"/>
    <property type="match status" value="1"/>
</dbReference>
<organism evidence="2 3">
    <name type="scientific">Azospirillum oryzae</name>
    <dbReference type="NCBI Taxonomy" id="286727"/>
    <lineage>
        <taxon>Bacteria</taxon>
        <taxon>Pseudomonadati</taxon>
        <taxon>Pseudomonadota</taxon>
        <taxon>Alphaproteobacteria</taxon>
        <taxon>Rhodospirillales</taxon>
        <taxon>Azospirillaceae</taxon>
        <taxon>Azospirillum</taxon>
    </lineage>
</organism>
<sequence>MTDAEWDALKATYRELGLAASCCSTPVVPVISSRGWRFFRHAPGTSCEHRESPEHIVAKTLAARAAEALGLTVTTEARGPDGRWRADVLVQHPVRGWSVAIEIQMSRCALDEIERRQAAYAADGVRGAWLIGFSLPDYEPNRDLPLFHLVPLRDGILAPWVDHGDGRQTSISDFVTLLLSRRVRLPEPAAHTLSLSAVASPSNCWKCFQNQMLLVSFVNAPLGIFAPKGWLLAKDLAKVPEIYAAYRQAVPMLLRSVPDLSVLRPPRHADAKPELQGYCPACDAPQSLHRLNQALLDPAHQRCWSLSDGQEWSLQERVRPRWEWPNTPEPI</sequence>
<dbReference type="AlphaFoldDB" id="A0A6N1ATP7"/>
<evidence type="ECO:0000313" key="2">
    <source>
        <dbReference type="EMBL" id="QKS54628.1"/>
    </source>
</evidence>
<gene>
    <name evidence="2" type="ORF">HUE56_29420</name>
</gene>
<dbReference type="RefSeq" id="WP_158282485.1">
    <property type="nucleotide sequence ID" value="NZ_BSOV01000001.1"/>
</dbReference>
<reference evidence="2 3" key="1">
    <citation type="submission" date="2020-06" db="EMBL/GenBank/DDBJ databases">
        <title>Complete genome of Azosprillum oryzae KACC14407.</title>
        <authorList>
            <person name="Kim M."/>
            <person name="Park Y.-J."/>
            <person name="Shin J.-H."/>
        </authorList>
    </citation>
    <scope>NUCLEOTIDE SEQUENCE [LARGE SCALE GENOMIC DNA]</scope>
    <source>
        <strain evidence="2 3">KACC 14407</strain>
        <plasmid evidence="2 3">unnamed7</plasmid>
    </source>
</reference>
<dbReference type="KEGG" id="aoz:HUE56_29420"/>
<geneLocation type="plasmid" evidence="2 3">
    <name>unnamed7</name>
</geneLocation>
<keyword evidence="3" id="KW-1185">Reference proteome</keyword>
<evidence type="ECO:0000259" key="1">
    <source>
        <dbReference type="Pfam" id="PF06054"/>
    </source>
</evidence>
<accession>A0A6N1ATP7</accession>
<name>A0A6N1ATP7_9PROT</name>
<evidence type="ECO:0000313" key="3">
    <source>
        <dbReference type="Proteomes" id="UP000509702"/>
    </source>
</evidence>
<dbReference type="EMBL" id="CP054622">
    <property type="protein sequence ID" value="QKS54628.1"/>
    <property type="molecule type" value="Genomic_DNA"/>
</dbReference>
<proteinExistence type="predicted"/>
<dbReference type="InterPro" id="IPR010330">
    <property type="entry name" value="CoiA_nuc"/>
</dbReference>
<feature type="domain" description="Competence protein CoiA nuclease-like" evidence="1">
    <location>
        <begin position="51"/>
        <end position="133"/>
    </location>
</feature>
<keyword evidence="2" id="KW-0614">Plasmid</keyword>
<dbReference type="Proteomes" id="UP000509702">
    <property type="component" value="Plasmid unnamed7"/>
</dbReference>